<proteinExistence type="predicted"/>
<name>A0A9P1GJP9_9DINO</name>
<dbReference type="OrthoDB" id="10494779at2759"/>
<reference evidence="2" key="2">
    <citation type="submission" date="2024-04" db="EMBL/GenBank/DDBJ databases">
        <authorList>
            <person name="Chen Y."/>
            <person name="Shah S."/>
            <person name="Dougan E. K."/>
            <person name="Thang M."/>
            <person name="Chan C."/>
        </authorList>
    </citation>
    <scope>NUCLEOTIDE SEQUENCE [LARGE SCALE GENOMIC DNA]</scope>
</reference>
<dbReference type="Proteomes" id="UP001152797">
    <property type="component" value="Unassembled WGS sequence"/>
</dbReference>
<evidence type="ECO:0000313" key="3">
    <source>
        <dbReference type="Proteomes" id="UP001152797"/>
    </source>
</evidence>
<gene>
    <name evidence="1" type="ORF">C1SCF055_LOCUS37866</name>
</gene>
<evidence type="ECO:0000313" key="1">
    <source>
        <dbReference type="EMBL" id="CAI4012839.1"/>
    </source>
</evidence>
<evidence type="ECO:0000313" key="2">
    <source>
        <dbReference type="EMBL" id="CAL1166214.1"/>
    </source>
</evidence>
<accession>A0A9P1GJP9</accession>
<comment type="caution">
    <text evidence="1">The sequence shown here is derived from an EMBL/GenBank/DDBJ whole genome shotgun (WGS) entry which is preliminary data.</text>
</comment>
<reference evidence="1" key="1">
    <citation type="submission" date="2022-10" db="EMBL/GenBank/DDBJ databases">
        <authorList>
            <person name="Chen Y."/>
            <person name="Dougan E. K."/>
            <person name="Chan C."/>
            <person name="Rhodes N."/>
            <person name="Thang M."/>
        </authorList>
    </citation>
    <scope>NUCLEOTIDE SEQUENCE</scope>
</reference>
<dbReference type="EMBL" id="CAMXCT010005613">
    <property type="protein sequence ID" value="CAI4012839.1"/>
    <property type="molecule type" value="Genomic_DNA"/>
</dbReference>
<dbReference type="EMBL" id="CAMXCT020005613">
    <property type="protein sequence ID" value="CAL1166214.1"/>
    <property type="molecule type" value="Genomic_DNA"/>
</dbReference>
<sequence>MSLALILANPQTAADGFAWECAYVRGISHDFKVLRSFFGDVGIPLSPESGCFTGSLRKQESCDMIERFFQEQVEGAYILVLASHGAPVGGAIASTREGWLRFEDVMRLWLISEHGNDCSKMLFILLDCCHSGFWVNKAAKLRCPNVVVQAACSDVGQSVADYDADCGPDTSFICKWVIEQRWQPSPVLFVLPQDPRAVSVARLDVQKVGWKLSFVTRRKHPLRVIQAVPVRCFDFLKRQLLKLELQAQLRLLMDLTAESPKGPTASAWHQWRFRPVLEELLERVQRPLMRKEALLMDQCTCGVFQEVRDFMACSQWDDASSCQARLFATWRKQNKDVWVEVSQDVAVSDNEMAFEVQWHFRHYYVGAFDLALQHLTSCLENIKQNHEHLEYPSSLKALVFAWMAANWRNKAKACLRSEDVEHSLREAYRCISEMNEAADNTQMSPLVAAEVSLICGCWKADAAALGKAALVGDLLGESVEDLRTSLKKEVERGISCCCQASWYDGYLNNTLTLCHIELLHSQASQDANRVENLLCAMPFEVASRRTQHKRNMYLAEARIRKLEFEETKLFDEHALDGIRALLSGLLSAFDLHKEKIKCKQLEERLRSVVARQGSPSFLAEV</sequence>
<keyword evidence="3" id="KW-1185">Reference proteome</keyword>
<dbReference type="EMBL" id="CAMXCT030005613">
    <property type="protein sequence ID" value="CAL4800151.1"/>
    <property type="molecule type" value="Genomic_DNA"/>
</dbReference>
<protein>
    <submittedName>
        <fullName evidence="1">Uncharacterized protein</fullName>
    </submittedName>
</protein>
<dbReference type="AlphaFoldDB" id="A0A9P1GJP9"/>
<organism evidence="1">
    <name type="scientific">Cladocopium goreaui</name>
    <dbReference type="NCBI Taxonomy" id="2562237"/>
    <lineage>
        <taxon>Eukaryota</taxon>
        <taxon>Sar</taxon>
        <taxon>Alveolata</taxon>
        <taxon>Dinophyceae</taxon>
        <taxon>Suessiales</taxon>
        <taxon>Symbiodiniaceae</taxon>
        <taxon>Cladocopium</taxon>
    </lineage>
</organism>